<feature type="signal peptide" evidence="2">
    <location>
        <begin position="1"/>
        <end position="27"/>
    </location>
</feature>
<name>A0A5P6PGS8_9BRAD</name>
<feature type="region of interest" description="Disordered" evidence="1">
    <location>
        <begin position="51"/>
        <end position="105"/>
    </location>
</feature>
<proteinExistence type="predicted"/>
<organism evidence="4 5">
    <name type="scientific">Bradyrhizobium betae</name>
    <dbReference type="NCBI Taxonomy" id="244734"/>
    <lineage>
        <taxon>Bacteria</taxon>
        <taxon>Pseudomonadati</taxon>
        <taxon>Pseudomonadota</taxon>
        <taxon>Alphaproteobacteria</taxon>
        <taxon>Hyphomicrobiales</taxon>
        <taxon>Nitrobacteraceae</taxon>
        <taxon>Bradyrhizobium</taxon>
    </lineage>
</organism>
<evidence type="ECO:0000256" key="2">
    <source>
        <dbReference type="SAM" id="SignalP"/>
    </source>
</evidence>
<keyword evidence="2" id="KW-0732">Signal</keyword>
<keyword evidence="4" id="KW-0614">Plasmid</keyword>
<protein>
    <submittedName>
        <fullName evidence="4">Peptidase M4</fullName>
    </submittedName>
</protein>
<accession>A0A5P6PGS8</accession>
<geneLocation type="plasmid" evidence="5">
    <name>pbbpl7hg1</name>
</geneLocation>
<feature type="domain" description="PepSY" evidence="3">
    <location>
        <begin position="38"/>
        <end position="96"/>
    </location>
</feature>
<evidence type="ECO:0000313" key="4">
    <source>
        <dbReference type="EMBL" id="QFI77609.1"/>
    </source>
</evidence>
<feature type="chain" id="PRO_5024898066" evidence="2">
    <location>
        <begin position="28"/>
        <end position="105"/>
    </location>
</feature>
<sequence>MIRTTPYRLGALGAAGILLALAAPALAYTGQKLAGQAKVTITQARETALKAHPGKVTDEELERESGGSGLRYSFDIKNGSRTQEVGVDAASGKVLENKTEGPHPD</sequence>
<dbReference type="EMBL" id="CP044544">
    <property type="protein sequence ID" value="QFI77609.1"/>
    <property type="molecule type" value="Genomic_DNA"/>
</dbReference>
<dbReference type="OrthoDB" id="5297827at2"/>
<evidence type="ECO:0000256" key="1">
    <source>
        <dbReference type="SAM" id="MobiDB-lite"/>
    </source>
</evidence>
<dbReference type="KEGG" id="bbet:F8237_35545"/>
<gene>
    <name evidence="4" type="ORF">F8237_35545</name>
</gene>
<dbReference type="InterPro" id="IPR025711">
    <property type="entry name" value="PepSY"/>
</dbReference>
<dbReference type="Proteomes" id="UP000325641">
    <property type="component" value="Plasmid pBbPL7HG1"/>
</dbReference>
<dbReference type="Pfam" id="PF03413">
    <property type="entry name" value="PepSY"/>
    <property type="match status" value="1"/>
</dbReference>
<evidence type="ECO:0000313" key="5">
    <source>
        <dbReference type="Proteomes" id="UP000325641"/>
    </source>
</evidence>
<feature type="compositionally biased region" description="Basic and acidic residues" evidence="1">
    <location>
        <begin position="95"/>
        <end position="105"/>
    </location>
</feature>
<dbReference type="AlphaFoldDB" id="A0A5P6PGS8"/>
<dbReference type="RefSeq" id="WP_100554935.1">
    <property type="nucleotide sequence ID" value="NZ_CP044544.1"/>
</dbReference>
<reference evidence="5" key="1">
    <citation type="submission" date="2019-10" db="EMBL/GenBank/DDBJ databases">
        <title>Complete Genome Sequence of Bradyrhizobium betae type strain PL7HG1T.</title>
        <authorList>
            <person name="Bromfield E.S.P."/>
            <person name="Cloutier S."/>
        </authorList>
    </citation>
    <scope>NUCLEOTIDE SEQUENCE [LARGE SCALE GENOMIC DNA]</scope>
    <source>
        <strain evidence="5">PL7HG1</strain>
        <plasmid evidence="5">pbbpl7hg1</plasmid>
    </source>
</reference>
<evidence type="ECO:0000259" key="3">
    <source>
        <dbReference type="Pfam" id="PF03413"/>
    </source>
</evidence>
<dbReference type="Gene3D" id="3.10.450.40">
    <property type="match status" value="1"/>
</dbReference>